<comment type="similarity">
    <text evidence="2">Belongs to the GerABKC lipoprotein family.</text>
</comment>
<evidence type="ECO:0000256" key="5">
    <source>
        <dbReference type="ARBA" id="ARBA00023136"/>
    </source>
</evidence>
<keyword evidence="11" id="KW-1185">Reference proteome</keyword>
<keyword evidence="5" id="KW-0472">Membrane</keyword>
<sequence>MKKYMIYFLLLANLFLLTGCWDSEENARMLYLHGVGLDYKDGQFYFYMQLVSFANVARSEQINQDMMQSEVGLSTGRTVDEAIAKMIRSVDEKIFFGHLTFLVFGEELLKQEEKLNEVLNSFSRYINTRYQTWIYATNEPLEQFFLETPLLQKAITLTKLANPLNSYEQDSFIEPMNVRKLIIHLNEPNHLVKIPYVRVKHNWNTVSGPDTTFHIEGVALVTPKEFKGYLIKDDANGLQFMTNESITGYVTTKIGDADFTFTIKNMKRKITPIVKGTDVKFQIDISADALVSSYNINVSEDAIAKAVEKGIEKAVTETYKKGLEKNCDVYRLSESLYRKNVKVWKKLENQGVIPLTEDSIDVQVTVQKVKSGRTIYKNTLKKPD</sequence>
<dbReference type="AlphaFoldDB" id="A0A540V1A8"/>
<proteinExistence type="inferred from homology"/>
<comment type="caution">
    <text evidence="10">The sequence shown here is derived from an EMBL/GenBank/DDBJ whole genome shotgun (WGS) entry which is preliminary data.</text>
</comment>
<keyword evidence="3" id="KW-0309">Germination</keyword>
<dbReference type="Proteomes" id="UP000315753">
    <property type="component" value="Unassembled WGS sequence"/>
</dbReference>
<evidence type="ECO:0000259" key="8">
    <source>
        <dbReference type="Pfam" id="PF05504"/>
    </source>
</evidence>
<dbReference type="PANTHER" id="PTHR35789">
    <property type="entry name" value="SPORE GERMINATION PROTEIN B3"/>
    <property type="match status" value="1"/>
</dbReference>
<protein>
    <submittedName>
        <fullName evidence="10">Ger(X)C family spore germination protein</fullName>
    </submittedName>
</protein>
<comment type="subcellular location">
    <subcellularLocation>
        <location evidence="1">Membrane</location>
        <topology evidence="1">Lipid-anchor</topology>
    </subcellularLocation>
</comment>
<evidence type="ECO:0000256" key="3">
    <source>
        <dbReference type="ARBA" id="ARBA00022544"/>
    </source>
</evidence>
<dbReference type="Gene3D" id="3.30.300.210">
    <property type="entry name" value="Nutrient germinant receptor protein C, domain 3"/>
    <property type="match status" value="1"/>
</dbReference>
<feature type="domain" description="Spore germination GerAC-like C-terminal" evidence="8">
    <location>
        <begin position="217"/>
        <end position="367"/>
    </location>
</feature>
<accession>A0A540V1A8</accession>
<dbReference type="RefSeq" id="WP_141602532.1">
    <property type="nucleotide sequence ID" value="NZ_VIGD01000011.1"/>
</dbReference>
<dbReference type="GO" id="GO:0016020">
    <property type="term" value="C:membrane"/>
    <property type="evidence" value="ECO:0007669"/>
    <property type="project" value="UniProtKB-SubCell"/>
</dbReference>
<evidence type="ECO:0000256" key="6">
    <source>
        <dbReference type="ARBA" id="ARBA00023139"/>
    </source>
</evidence>
<dbReference type="GO" id="GO:0009847">
    <property type="term" value="P:spore germination"/>
    <property type="evidence" value="ECO:0007669"/>
    <property type="project" value="InterPro"/>
</dbReference>
<dbReference type="Pfam" id="PF25198">
    <property type="entry name" value="Spore_GerAC_N"/>
    <property type="match status" value="1"/>
</dbReference>
<evidence type="ECO:0000256" key="2">
    <source>
        <dbReference type="ARBA" id="ARBA00007886"/>
    </source>
</evidence>
<dbReference type="InterPro" id="IPR008844">
    <property type="entry name" value="Spore_GerAC-like"/>
</dbReference>
<dbReference type="NCBIfam" id="TIGR02887">
    <property type="entry name" value="spore_ger_x_C"/>
    <property type="match status" value="1"/>
</dbReference>
<evidence type="ECO:0000256" key="1">
    <source>
        <dbReference type="ARBA" id="ARBA00004635"/>
    </source>
</evidence>
<evidence type="ECO:0000256" key="4">
    <source>
        <dbReference type="ARBA" id="ARBA00022729"/>
    </source>
</evidence>
<dbReference type="Pfam" id="PF05504">
    <property type="entry name" value="Spore_GerAC"/>
    <property type="match status" value="1"/>
</dbReference>
<dbReference type="InterPro" id="IPR038501">
    <property type="entry name" value="Spore_GerAC_C_sf"/>
</dbReference>
<reference evidence="10 11" key="1">
    <citation type="submission" date="2019-06" db="EMBL/GenBank/DDBJ databases">
        <title>Genome sequence of Ureibacillus terrenus.</title>
        <authorList>
            <person name="Maclea K.S."/>
            <person name="Simoes M."/>
        </authorList>
    </citation>
    <scope>NUCLEOTIDE SEQUENCE [LARGE SCALE GENOMIC DNA]</scope>
    <source>
        <strain evidence="10 11">ATCC BAA-384</strain>
    </source>
</reference>
<evidence type="ECO:0000313" key="10">
    <source>
        <dbReference type="EMBL" id="TQE90506.1"/>
    </source>
</evidence>
<dbReference type="EMBL" id="VIGD01000011">
    <property type="protein sequence ID" value="TQE90506.1"/>
    <property type="molecule type" value="Genomic_DNA"/>
</dbReference>
<evidence type="ECO:0000313" key="11">
    <source>
        <dbReference type="Proteomes" id="UP000315753"/>
    </source>
</evidence>
<dbReference type="OrthoDB" id="2380468at2"/>
<dbReference type="PROSITE" id="PS51257">
    <property type="entry name" value="PROKAR_LIPOPROTEIN"/>
    <property type="match status" value="1"/>
</dbReference>
<gene>
    <name evidence="10" type="ORF">FKZ59_09540</name>
</gene>
<name>A0A540V1A8_9BACL</name>
<evidence type="ECO:0000259" key="9">
    <source>
        <dbReference type="Pfam" id="PF25198"/>
    </source>
</evidence>
<keyword evidence="4" id="KW-0732">Signal</keyword>
<dbReference type="InterPro" id="IPR046953">
    <property type="entry name" value="Spore_GerAC-like_C"/>
</dbReference>
<keyword evidence="6" id="KW-0564">Palmitate</keyword>
<evidence type="ECO:0000256" key="7">
    <source>
        <dbReference type="ARBA" id="ARBA00023288"/>
    </source>
</evidence>
<dbReference type="InterPro" id="IPR057336">
    <property type="entry name" value="GerAC_N"/>
</dbReference>
<organism evidence="10 11">
    <name type="scientific">Ureibacillus terrenus</name>
    <dbReference type="NCBI Taxonomy" id="118246"/>
    <lineage>
        <taxon>Bacteria</taxon>
        <taxon>Bacillati</taxon>
        <taxon>Bacillota</taxon>
        <taxon>Bacilli</taxon>
        <taxon>Bacillales</taxon>
        <taxon>Caryophanaceae</taxon>
        <taxon>Ureibacillus</taxon>
    </lineage>
</organism>
<dbReference type="PANTHER" id="PTHR35789:SF1">
    <property type="entry name" value="SPORE GERMINATION PROTEIN B3"/>
    <property type="match status" value="1"/>
</dbReference>
<keyword evidence="7" id="KW-0449">Lipoprotein</keyword>
<feature type="domain" description="Spore germination protein N-terminal" evidence="9">
    <location>
        <begin position="23"/>
        <end position="198"/>
    </location>
</feature>